<dbReference type="AlphaFoldDB" id="A0AAU8CIY9"/>
<dbReference type="EMBL" id="CP159253">
    <property type="protein sequence ID" value="XCG46659.1"/>
    <property type="molecule type" value="Genomic_DNA"/>
</dbReference>
<name>A0AAU8CIY9_9HYPH</name>
<accession>A0AAU8CIY9</accession>
<reference evidence="1" key="1">
    <citation type="submission" date="2024-06" db="EMBL/GenBank/DDBJ databases">
        <title>Mesorhizobium karijinii sp. nov., a symbiont of the iconic Swainsona formosa from arid Australia.</title>
        <authorList>
            <person name="Hill Y.J."/>
            <person name="Watkin E.L.J."/>
            <person name="O'Hara G.W."/>
            <person name="Terpolilli J."/>
            <person name="Tye M.L."/>
            <person name="Kohlmeier M.G."/>
        </authorList>
    </citation>
    <scope>NUCLEOTIDE SEQUENCE</scope>
    <source>
        <strain evidence="1">WSM2240</strain>
    </source>
</reference>
<sequence length="78" mass="8520">MTKVGKLTTLAVVLTVCGIGAGYTVGRQTAFDEMADIAQQVWEDNKAGKADVFTACLIDGWKTNGDFRKAWVEKRIIP</sequence>
<gene>
    <name evidence="1" type="ORF">ABVK50_15170</name>
</gene>
<organism evidence="1">
    <name type="scientific">Mesorhizobium sp. WSM2240</name>
    <dbReference type="NCBI Taxonomy" id="3228851"/>
    <lineage>
        <taxon>Bacteria</taxon>
        <taxon>Pseudomonadati</taxon>
        <taxon>Pseudomonadota</taxon>
        <taxon>Alphaproteobacteria</taxon>
        <taxon>Hyphomicrobiales</taxon>
        <taxon>Phyllobacteriaceae</taxon>
        <taxon>Mesorhizobium</taxon>
    </lineage>
</organism>
<evidence type="ECO:0000313" key="1">
    <source>
        <dbReference type="EMBL" id="XCG46659.1"/>
    </source>
</evidence>
<proteinExistence type="predicted"/>
<dbReference type="RefSeq" id="WP_353640773.1">
    <property type="nucleotide sequence ID" value="NZ_CP159253.1"/>
</dbReference>
<protein>
    <submittedName>
        <fullName evidence="1">Uncharacterized protein</fullName>
    </submittedName>
</protein>